<name>A0ACC0BQ14_CATRO</name>
<proteinExistence type="predicted"/>
<evidence type="ECO:0000313" key="2">
    <source>
        <dbReference type="Proteomes" id="UP001060085"/>
    </source>
</evidence>
<protein>
    <submittedName>
        <fullName evidence="1">Uncharacterized protein</fullName>
    </submittedName>
</protein>
<dbReference type="Proteomes" id="UP001060085">
    <property type="component" value="Linkage Group LG03"/>
</dbReference>
<organism evidence="1 2">
    <name type="scientific">Catharanthus roseus</name>
    <name type="common">Madagascar periwinkle</name>
    <name type="synonym">Vinca rosea</name>
    <dbReference type="NCBI Taxonomy" id="4058"/>
    <lineage>
        <taxon>Eukaryota</taxon>
        <taxon>Viridiplantae</taxon>
        <taxon>Streptophyta</taxon>
        <taxon>Embryophyta</taxon>
        <taxon>Tracheophyta</taxon>
        <taxon>Spermatophyta</taxon>
        <taxon>Magnoliopsida</taxon>
        <taxon>eudicotyledons</taxon>
        <taxon>Gunneridae</taxon>
        <taxon>Pentapetalae</taxon>
        <taxon>asterids</taxon>
        <taxon>lamiids</taxon>
        <taxon>Gentianales</taxon>
        <taxon>Apocynaceae</taxon>
        <taxon>Rauvolfioideae</taxon>
        <taxon>Vinceae</taxon>
        <taxon>Catharanthinae</taxon>
        <taxon>Catharanthus</taxon>
    </lineage>
</organism>
<evidence type="ECO:0000313" key="1">
    <source>
        <dbReference type="EMBL" id="KAI5674736.1"/>
    </source>
</evidence>
<comment type="caution">
    <text evidence="1">The sequence shown here is derived from an EMBL/GenBank/DDBJ whole genome shotgun (WGS) entry which is preliminary data.</text>
</comment>
<reference evidence="2" key="1">
    <citation type="journal article" date="2023" name="Nat. Plants">
        <title>Single-cell RNA sequencing provides a high-resolution roadmap for understanding the multicellular compartmentation of specialized metabolism.</title>
        <authorList>
            <person name="Sun S."/>
            <person name="Shen X."/>
            <person name="Li Y."/>
            <person name="Li Y."/>
            <person name="Wang S."/>
            <person name="Li R."/>
            <person name="Zhang H."/>
            <person name="Shen G."/>
            <person name="Guo B."/>
            <person name="Wei J."/>
            <person name="Xu J."/>
            <person name="St-Pierre B."/>
            <person name="Chen S."/>
            <person name="Sun C."/>
        </authorList>
    </citation>
    <scope>NUCLEOTIDE SEQUENCE [LARGE SCALE GENOMIC DNA]</scope>
</reference>
<sequence>MSSSKTSSHTEVGETSKKLKSPFEESSVGDLGGDISLLPIDIALDIFARLPIKDLKRCMRVKSSWYKTLHSRYFTKIHHEKSAFRSSRSISFIVHDLSADDPQIHHDLYLVDFEISGDFVTSYCIIPLTTRFKYMNVDYEIVGCSKGLICFFEPSISDPIYLCNPVLGEYMTLPPTTEHPDMDIISGFGFDASTGTCKVVRLLCLTINDIDDDDIWYDLEAEVYTVGSKGWKKLGVVPYPPRGDKPGLFLNGALHWMCDRRQCQEEPFGIVSFNLATEKFSLIQPPHGYGSDEIDSEIEDGQLFDIKILKGEICYLDQREDRVMAWAMKEYGVRQSWTQELSGYDLFHDFHVLNFTEGLPPYYEAFAFVPTLVSLRNDEEGSGRKGKFKFEQWSKRLCAIPSLGCPHIIYPADFHHQKAAPQVLPPPEPPKDSQVMGLIEYDEEYEYNEPLALEDGESSDMGSTSIAEHTSSVPRNQLLLTYYPDAKVDEETNDENESP</sequence>
<gene>
    <name evidence="1" type="ORF">M9H77_15100</name>
</gene>
<keyword evidence="2" id="KW-1185">Reference proteome</keyword>
<accession>A0ACC0BQ14</accession>
<dbReference type="EMBL" id="CM044703">
    <property type="protein sequence ID" value="KAI5674736.1"/>
    <property type="molecule type" value="Genomic_DNA"/>
</dbReference>